<dbReference type="Pfam" id="PF22752">
    <property type="entry name" value="DUF488-N3i"/>
    <property type="match status" value="1"/>
</dbReference>
<evidence type="ECO:0000256" key="1">
    <source>
        <dbReference type="SAM" id="Coils"/>
    </source>
</evidence>
<evidence type="ECO:0000313" key="2">
    <source>
        <dbReference type="EMBL" id="EGQ22362.1"/>
    </source>
</evidence>
<keyword evidence="1" id="KW-0175">Coiled coil</keyword>
<reference evidence="2 3" key="1">
    <citation type="submission" date="2011-04" db="EMBL/GenBank/DDBJ databases">
        <authorList>
            <person name="Muzny D."/>
            <person name="Qin X."/>
            <person name="Deng J."/>
            <person name="Jiang H."/>
            <person name="Liu Y."/>
            <person name="Qu J."/>
            <person name="Song X.-Z."/>
            <person name="Zhang L."/>
            <person name="Thornton R."/>
            <person name="Coyle M."/>
            <person name="Francisco L."/>
            <person name="Jackson L."/>
            <person name="Javaid M."/>
            <person name="Korchina V."/>
            <person name="Kovar C."/>
            <person name="Mata R."/>
            <person name="Mathew T."/>
            <person name="Ngo R."/>
            <person name="Nguyen L."/>
            <person name="Nguyen N."/>
            <person name="Okwuonu G."/>
            <person name="Ongeri F."/>
            <person name="Pham C."/>
            <person name="Simmons D."/>
            <person name="Wilczek-Boney K."/>
            <person name="Hale W."/>
            <person name="Jakkamsetti A."/>
            <person name="Pham P."/>
            <person name="Ruth R."/>
            <person name="San Lucas F."/>
            <person name="Warren J."/>
            <person name="Zhang J."/>
            <person name="Zhao Z."/>
            <person name="Zhou C."/>
            <person name="Zhu D."/>
            <person name="Lee S."/>
            <person name="Bess C."/>
            <person name="Blankenburg K."/>
            <person name="Forbes L."/>
            <person name="Fu Q."/>
            <person name="Gubbala S."/>
            <person name="Hirani K."/>
            <person name="Jayaseelan J.C."/>
            <person name="Lara F."/>
            <person name="Munidasa M."/>
            <person name="Palculict T."/>
            <person name="Patil S."/>
            <person name="Pu L.-L."/>
            <person name="Saada N."/>
            <person name="Tang L."/>
            <person name="Weissenberger G."/>
            <person name="Zhu Y."/>
            <person name="Hemphill L."/>
            <person name="Shang Y."/>
            <person name="Youmans B."/>
            <person name="Ayvaz T."/>
            <person name="Ross M."/>
            <person name="Santibanez J."/>
            <person name="Aqrawi P."/>
            <person name="Gross S."/>
            <person name="Joshi V."/>
            <person name="Fowler G."/>
            <person name="Nazareth L."/>
            <person name="Reid J."/>
            <person name="Worley K."/>
            <person name="Petrosino J."/>
            <person name="Highlander S."/>
            <person name="Gibbs R."/>
        </authorList>
    </citation>
    <scope>NUCLEOTIDE SEQUENCE [LARGE SCALE GENOMIC DNA]</scope>
    <source>
        <strain evidence="2 3">2681</strain>
    </source>
</reference>
<proteinExistence type="predicted"/>
<evidence type="ECO:0000313" key="3">
    <source>
        <dbReference type="Proteomes" id="UP000005316"/>
    </source>
</evidence>
<dbReference type="PANTHER" id="PTHR36849:SF1">
    <property type="entry name" value="CYTOPLASMIC PROTEIN"/>
    <property type="match status" value="1"/>
</dbReference>
<dbReference type="Proteomes" id="UP000005316">
    <property type="component" value="Unassembled WGS sequence"/>
</dbReference>
<dbReference type="EC" id="2.1.1.107" evidence="2"/>
<feature type="coiled-coil region" evidence="1">
    <location>
        <begin position="70"/>
        <end position="100"/>
    </location>
</feature>
<dbReference type="AlphaFoldDB" id="F9DVY1"/>
<protein>
    <submittedName>
        <fullName evidence="2">MarR family transcriptional regulator</fullName>
        <ecNumber evidence="2">2.1.1.107</ecNumber>
    </submittedName>
</protein>
<dbReference type="STRING" id="759851.SAMN04244570_1168"/>
<accession>F9DVY1</accession>
<dbReference type="GO" id="GO:0032259">
    <property type="term" value="P:methylation"/>
    <property type="evidence" value="ECO:0007669"/>
    <property type="project" value="UniProtKB-KW"/>
</dbReference>
<organism evidence="2 3">
    <name type="scientific">Sporosarcina newyorkensis 2681</name>
    <dbReference type="NCBI Taxonomy" id="1027292"/>
    <lineage>
        <taxon>Bacteria</taxon>
        <taxon>Bacillati</taxon>
        <taxon>Bacillota</taxon>
        <taxon>Bacilli</taxon>
        <taxon>Bacillales</taxon>
        <taxon>Caryophanaceae</taxon>
        <taxon>Sporosarcina</taxon>
    </lineage>
</organism>
<dbReference type="GO" id="GO:0004851">
    <property type="term" value="F:uroporphyrin-III C-methyltransferase activity"/>
    <property type="evidence" value="ECO:0007669"/>
    <property type="project" value="UniProtKB-EC"/>
</dbReference>
<sequence>MGGENMSVQIKRVYDKAEKADGIRVLVDRLWPRGVSKEDAKLDDWLKEVGPSKELREWFGHDPEKFDEFKRKYKEELKNNKVQTEELNKLINRSKEHDEQLTLVFGSKDEKHNQAIVLKELLDHQ</sequence>
<comment type="caution">
    <text evidence="2">The sequence shown here is derived from an EMBL/GenBank/DDBJ whole genome shotgun (WGS) entry which is preliminary data.</text>
</comment>
<dbReference type="PANTHER" id="PTHR36849">
    <property type="entry name" value="CYTOPLASMIC PROTEIN-RELATED"/>
    <property type="match status" value="1"/>
</dbReference>
<dbReference type="eggNOG" id="COG3189">
    <property type="taxonomic scope" value="Bacteria"/>
</dbReference>
<dbReference type="EMBL" id="AFPZ01000095">
    <property type="protein sequence ID" value="EGQ22362.1"/>
    <property type="molecule type" value="Genomic_DNA"/>
</dbReference>
<keyword evidence="2" id="KW-0808">Transferase</keyword>
<dbReference type="InterPro" id="IPR052552">
    <property type="entry name" value="YeaO-like"/>
</dbReference>
<keyword evidence="2" id="KW-0489">Methyltransferase</keyword>
<dbReference type="HOGENOM" id="CLU_137928_0_0_9"/>
<gene>
    <name evidence="2" type="ORF">HMPREF9372_2962</name>
</gene>
<name>F9DVY1_9BACL</name>